<organism evidence="1 2">
    <name type="scientific">Nephila pilipes</name>
    <name type="common">Giant wood spider</name>
    <name type="synonym">Nephila maculata</name>
    <dbReference type="NCBI Taxonomy" id="299642"/>
    <lineage>
        <taxon>Eukaryota</taxon>
        <taxon>Metazoa</taxon>
        <taxon>Ecdysozoa</taxon>
        <taxon>Arthropoda</taxon>
        <taxon>Chelicerata</taxon>
        <taxon>Arachnida</taxon>
        <taxon>Araneae</taxon>
        <taxon>Araneomorphae</taxon>
        <taxon>Entelegynae</taxon>
        <taxon>Araneoidea</taxon>
        <taxon>Nephilidae</taxon>
        <taxon>Nephila</taxon>
    </lineage>
</organism>
<dbReference type="Proteomes" id="UP000887013">
    <property type="component" value="Unassembled WGS sequence"/>
</dbReference>
<dbReference type="AlphaFoldDB" id="A0A8X6JQY9"/>
<protein>
    <submittedName>
        <fullName evidence="1">Transposable element Tc1 transposase</fullName>
    </submittedName>
</protein>
<evidence type="ECO:0000313" key="2">
    <source>
        <dbReference type="Proteomes" id="UP000887013"/>
    </source>
</evidence>
<proteinExistence type="predicted"/>
<name>A0A8X6JQY9_NEPPI</name>
<evidence type="ECO:0000313" key="1">
    <source>
        <dbReference type="EMBL" id="GFS30769.1"/>
    </source>
</evidence>
<accession>A0A8X6JQY9</accession>
<dbReference type="OrthoDB" id="4843387at2759"/>
<dbReference type="GO" id="GO:0003676">
    <property type="term" value="F:nucleic acid binding"/>
    <property type="evidence" value="ECO:0007669"/>
    <property type="project" value="InterPro"/>
</dbReference>
<sequence length="99" mass="11153">MTTRLPRPPVKHGAGSVLVWNCISASDVGSLELINGIMDKIQHLNYLKNNSKQSAGKLDLRSSFIFQHDNDLIYTAKIVKLWQLHTLPSSHNLNVFENL</sequence>
<comment type="caution">
    <text evidence="1">The sequence shown here is derived from an EMBL/GenBank/DDBJ whole genome shotgun (WGS) entry which is preliminary data.</text>
</comment>
<dbReference type="EMBL" id="BMAW01087650">
    <property type="protein sequence ID" value="GFS30769.1"/>
    <property type="molecule type" value="Genomic_DNA"/>
</dbReference>
<gene>
    <name evidence="1" type="primary">TC1A</name>
    <name evidence="1" type="ORF">NPIL_178331</name>
</gene>
<reference evidence="1" key="1">
    <citation type="submission" date="2020-08" db="EMBL/GenBank/DDBJ databases">
        <title>Multicomponent nature underlies the extraordinary mechanical properties of spider dragline silk.</title>
        <authorList>
            <person name="Kono N."/>
            <person name="Nakamura H."/>
            <person name="Mori M."/>
            <person name="Yoshida Y."/>
            <person name="Ohtoshi R."/>
            <person name="Malay A.D."/>
            <person name="Moran D.A.P."/>
            <person name="Tomita M."/>
            <person name="Numata K."/>
            <person name="Arakawa K."/>
        </authorList>
    </citation>
    <scope>NUCLEOTIDE SEQUENCE</scope>
</reference>
<keyword evidence="2" id="KW-1185">Reference proteome</keyword>
<dbReference type="InterPro" id="IPR036397">
    <property type="entry name" value="RNaseH_sf"/>
</dbReference>
<dbReference type="Gene3D" id="3.30.420.10">
    <property type="entry name" value="Ribonuclease H-like superfamily/Ribonuclease H"/>
    <property type="match status" value="1"/>
</dbReference>